<reference evidence="2 3" key="1">
    <citation type="submission" date="2024-02" db="EMBL/GenBank/DDBJ databases">
        <title>A draft genome for the cacao thread blight pathogen Marasmius crinis-equi.</title>
        <authorList>
            <person name="Cohen S.P."/>
            <person name="Baruah I.K."/>
            <person name="Amoako-Attah I."/>
            <person name="Bukari Y."/>
            <person name="Meinhardt L.W."/>
            <person name="Bailey B.A."/>
        </authorList>
    </citation>
    <scope>NUCLEOTIDE SEQUENCE [LARGE SCALE GENOMIC DNA]</scope>
    <source>
        <strain evidence="2 3">GH-76</strain>
    </source>
</reference>
<feature type="region of interest" description="Disordered" evidence="1">
    <location>
        <begin position="73"/>
        <end position="99"/>
    </location>
</feature>
<evidence type="ECO:0000313" key="2">
    <source>
        <dbReference type="EMBL" id="KAL0573750.1"/>
    </source>
</evidence>
<feature type="non-terminal residue" evidence="2">
    <location>
        <position position="315"/>
    </location>
</feature>
<evidence type="ECO:0000256" key="1">
    <source>
        <dbReference type="SAM" id="MobiDB-lite"/>
    </source>
</evidence>
<gene>
    <name evidence="2" type="ORF">V5O48_008211</name>
</gene>
<dbReference type="EMBL" id="JBAHYK010000469">
    <property type="protein sequence ID" value="KAL0573750.1"/>
    <property type="molecule type" value="Genomic_DNA"/>
</dbReference>
<feature type="compositionally biased region" description="Polar residues" evidence="1">
    <location>
        <begin position="74"/>
        <end position="98"/>
    </location>
</feature>
<dbReference type="Proteomes" id="UP001465976">
    <property type="component" value="Unassembled WGS sequence"/>
</dbReference>
<name>A0ABR3FEI6_9AGAR</name>
<keyword evidence="3" id="KW-1185">Reference proteome</keyword>
<proteinExistence type="predicted"/>
<protein>
    <submittedName>
        <fullName evidence="2">Uncharacterized protein</fullName>
    </submittedName>
</protein>
<organism evidence="2 3">
    <name type="scientific">Marasmius crinis-equi</name>
    <dbReference type="NCBI Taxonomy" id="585013"/>
    <lineage>
        <taxon>Eukaryota</taxon>
        <taxon>Fungi</taxon>
        <taxon>Dikarya</taxon>
        <taxon>Basidiomycota</taxon>
        <taxon>Agaricomycotina</taxon>
        <taxon>Agaricomycetes</taxon>
        <taxon>Agaricomycetidae</taxon>
        <taxon>Agaricales</taxon>
        <taxon>Marasmiineae</taxon>
        <taxon>Marasmiaceae</taxon>
        <taxon>Marasmius</taxon>
    </lineage>
</organism>
<accession>A0ABR3FEI6</accession>
<evidence type="ECO:0000313" key="3">
    <source>
        <dbReference type="Proteomes" id="UP001465976"/>
    </source>
</evidence>
<sequence>MGPGKQFRRTPTFLQHRISLLTPHNPNFAGCTFGHFETGKPSGSMLIWPAHTDTQASSSSTNESRTTMCLDEASATSHPKLTQSQALVSPKQKSTPPQTMRDYTLAITNLKGPPWLTDLMKCSSVQKKLDYVDTRYRDGCQSALQDFAANWTRKGVDNAHLEEFKPRNGVPAADPSVQYVYRINWNRKLLETMALVSQRPVDRQGIFGSRSVSRNEFNSNMTPTNGQILFVLREGALMVSRRNANQSNCDRGTTGRATVSNCCSGKRLHTINSNRSTPVEGSGNPGCGCLAYKYIQIGKADLPDSRKDLKSYLRR</sequence>
<comment type="caution">
    <text evidence="2">The sequence shown here is derived from an EMBL/GenBank/DDBJ whole genome shotgun (WGS) entry which is preliminary data.</text>
</comment>